<dbReference type="RefSeq" id="WP_272139691.1">
    <property type="nucleotide sequence ID" value="NZ_JAQLOI010000003.1"/>
</dbReference>
<gene>
    <name evidence="3" type="ORF">PGX00_19520</name>
</gene>
<evidence type="ECO:0000259" key="2">
    <source>
        <dbReference type="Pfam" id="PF13439"/>
    </source>
</evidence>
<dbReference type="Proteomes" id="UP001210678">
    <property type="component" value="Unassembled WGS sequence"/>
</dbReference>
<dbReference type="InterPro" id="IPR001296">
    <property type="entry name" value="Glyco_trans_1"/>
</dbReference>
<evidence type="ECO:0000313" key="4">
    <source>
        <dbReference type="Proteomes" id="UP001210678"/>
    </source>
</evidence>
<keyword evidence="4" id="KW-1185">Reference proteome</keyword>
<protein>
    <submittedName>
        <fullName evidence="3">Glycosyltransferase family 4 protein</fullName>
    </submittedName>
</protein>
<reference evidence="3 4" key="1">
    <citation type="submission" date="2023-01" db="EMBL/GenBank/DDBJ databases">
        <title>Vibrio sp. KJ40-1 sp.nov, isolated from marine algae.</title>
        <authorList>
            <person name="Butt M."/>
            <person name="Kim J.M.J."/>
            <person name="Jeon C.O.C."/>
        </authorList>
    </citation>
    <scope>NUCLEOTIDE SEQUENCE [LARGE SCALE GENOMIC DNA]</scope>
    <source>
        <strain evidence="3 4">KJ40-1</strain>
    </source>
</reference>
<dbReference type="SUPFAM" id="SSF53756">
    <property type="entry name" value="UDP-Glycosyltransferase/glycogen phosphorylase"/>
    <property type="match status" value="1"/>
</dbReference>
<sequence length="362" mass="40865">MNTTKLKSKPTLNNEYWITLDSQVFGGIETHVLELAAGLIQFKQNVRVVLLTEYANSQPIISKLTSANIPFNFVSELSSGKPHINILKHFYSAIQQHQPKLIHAHGYKASIISRLACLQCKWHSQSHPPAQMTTYHAGETPKGKVRFYDMLDRFSAFMSNRNFAVSHDIAHKIPDKTVVLNNFVSLPPYPKHFGKNIAYVGRLSHEKAPDRYLALAQYFPNDHFHLYGSGPMAAELKPLATENVLFHGHIDDMNAVWDNIGVLLITSRFEGLPMAALEAMSRGIPVISTNVGAISSLIEHDKNGWIGSNVEALRQSLNSWLTLSEVHKAEIRKKARQTIEHHFSIQAVIPQYLEQYEEVLNR</sequence>
<feature type="domain" description="Glycosyltransferase subfamily 4-like N-terminal" evidence="2">
    <location>
        <begin position="25"/>
        <end position="173"/>
    </location>
</feature>
<accession>A0ABT4YVX1</accession>
<dbReference type="Pfam" id="PF00534">
    <property type="entry name" value="Glycos_transf_1"/>
    <property type="match status" value="1"/>
</dbReference>
<dbReference type="EMBL" id="JAQLOI010000003">
    <property type="protein sequence ID" value="MDB1125726.1"/>
    <property type="molecule type" value="Genomic_DNA"/>
</dbReference>
<proteinExistence type="predicted"/>
<organism evidence="3 4">
    <name type="scientific">Vibrio algarum</name>
    <dbReference type="NCBI Taxonomy" id="3020714"/>
    <lineage>
        <taxon>Bacteria</taxon>
        <taxon>Pseudomonadati</taxon>
        <taxon>Pseudomonadota</taxon>
        <taxon>Gammaproteobacteria</taxon>
        <taxon>Vibrionales</taxon>
        <taxon>Vibrionaceae</taxon>
        <taxon>Vibrio</taxon>
    </lineage>
</organism>
<dbReference type="PANTHER" id="PTHR12526:SF638">
    <property type="entry name" value="SPORE COAT PROTEIN SA"/>
    <property type="match status" value="1"/>
</dbReference>
<dbReference type="Pfam" id="PF13439">
    <property type="entry name" value="Glyco_transf_4"/>
    <property type="match status" value="1"/>
</dbReference>
<feature type="domain" description="Glycosyl transferase family 1" evidence="1">
    <location>
        <begin position="196"/>
        <end position="337"/>
    </location>
</feature>
<dbReference type="InterPro" id="IPR028098">
    <property type="entry name" value="Glyco_trans_4-like_N"/>
</dbReference>
<comment type="caution">
    <text evidence="3">The sequence shown here is derived from an EMBL/GenBank/DDBJ whole genome shotgun (WGS) entry which is preliminary data.</text>
</comment>
<evidence type="ECO:0000313" key="3">
    <source>
        <dbReference type="EMBL" id="MDB1125726.1"/>
    </source>
</evidence>
<dbReference type="CDD" id="cd03801">
    <property type="entry name" value="GT4_PimA-like"/>
    <property type="match status" value="1"/>
</dbReference>
<evidence type="ECO:0000259" key="1">
    <source>
        <dbReference type="Pfam" id="PF00534"/>
    </source>
</evidence>
<name>A0ABT4YVX1_9VIBR</name>
<dbReference type="PANTHER" id="PTHR12526">
    <property type="entry name" value="GLYCOSYLTRANSFERASE"/>
    <property type="match status" value="1"/>
</dbReference>
<dbReference type="Gene3D" id="3.40.50.2000">
    <property type="entry name" value="Glycogen Phosphorylase B"/>
    <property type="match status" value="2"/>
</dbReference>